<keyword evidence="11" id="KW-1185">Reference proteome</keyword>
<dbReference type="PANTHER" id="PTHR33602:SF1">
    <property type="entry name" value="REGULATORY PROTEIN RECX FAMILY PROTEIN"/>
    <property type="match status" value="1"/>
</dbReference>
<feature type="compositionally biased region" description="Basic residues" evidence="6">
    <location>
        <begin position="56"/>
        <end position="69"/>
    </location>
</feature>
<reference evidence="10 11" key="1">
    <citation type="submission" date="2010-01" db="EMBL/GenBank/DDBJ databases">
        <title>The complete genome of Thermobispora bispora DSM 43833.</title>
        <authorList>
            <consortium name="US DOE Joint Genome Institute (JGI-PGF)"/>
            <person name="Lucas S."/>
            <person name="Copeland A."/>
            <person name="Lapidus A."/>
            <person name="Glavina del Rio T."/>
            <person name="Dalin E."/>
            <person name="Tice H."/>
            <person name="Bruce D."/>
            <person name="Goodwin L."/>
            <person name="Pitluck S."/>
            <person name="Kyrpides N."/>
            <person name="Mavromatis K."/>
            <person name="Ivanova N."/>
            <person name="Mikhailova N."/>
            <person name="Chertkov O."/>
            <person name="Brettin T."/>
            <person name="Detter J.C."/>
            <person name="Han C."/>
            <person name="Larimer F."/>
            <person name="Land M."/>
            <person name="Hauser L."/>
            <person name="Markowitz V."/>
            <person name="Cheng J.-F."/>
            <person name="Hugenholtz P."/>
            <person name="Woyke T."/>
            <person name="Wu D."/>
            <person name="Jando M."/>
            <person name="Schneider S."/>
            <person name="Klenk H.-P."/>
            <person name="Eisen J.A."/>
        </authorList>
    </citation>
    <scope>NUCLEOTIDE SEQUENCE [LARGE SCALE GENOMIC DNA]</scope>
    <source>
        <strain evidence="11">ATCC 19993 / DSM 43833 / CBS 139.67 / JCM 10125 / KCTC 9307 / NBRC 14880 / R51</strain>
    </source>
</reference>
<dbReference type="GO" id="GO:0006282">
    <property type="term" value="P:regulation of DNA repair"/>
    <property type="evidence" value="ECO:0007669"/>
    <property type="project" value="UniProtKB-UniRule"/>
</dbReference>
<feature type="domain" description="RecX first three-helical" evidence="9">
    <location>
        <begin position="94"/>
        <end position="132"/>
    </location>
</feature>
<dbReference type="Pfam" id="PF21982">
    <property type="entry name" value="RecX_HTH1"/>
    <property type="match status" value="1"/>
</dbReference>
<evidence type="ECO:0000259" key="8">
    <source>
        <dbReference type="Pfam" id="PF21981"/>
    </source>
</evidence>
<evidence type="ECO:0000313" key="11">
    <source>
        <dbReference type="Proteomes" id="UP000006640"/>
    </source>
</evidence>
<name>D6Y822_THEBD</name>
<accession>D6Y822</accession>
<protein>
    <recommendedName>
        <fullName evidence="3 5">Regulatory protein RecX</fullName>
    </recommendedName>
</protein>
<comment type="subcellular location">
    <subcellularLocation>
        <location evidence="1 5">Cytoplasm</location>
    </subcellularLocation>
</comment>
<dbReference type="eggNOG" id="COG2137">
    <property type="taxonomic scope" value="Bacteria"/>
</dbReference>
<dbReference type="Pfam" id="PF02631">
    <property type="entry name" value="RecX_HTH2"/>
    <property type="match status" value="1"/>
</dbReference>
<dbReference type="InterPro" id="IPR036388">
    <property type="entry name" value="WH-like_DNA-bd_sf"/>
</dbReference>
<feature type="domain" description="RecX third three-helical" evidence="8">
    <location>
        <begin position="189"/>
        <end position="232"/>
    </location>
</feature>
<dbReference type="OrthoDB" id="5244465at2"/>
<feature type="compositionally biased region" description="Low complexity" evidence="6">
    <location>
        <begin position="1"/>
        <end position="14"/>
    </location>
</feature>
<dbReference type="KEGG" id="tbi:Tbis_1119"/>
<dbReference type="HOGENOM" id="CLU_066607_0_0_11"/>
<organism evidence="10 11">
    <name type="scientific">Thermobispora bispora (strain ATCC 19993 / DSM 43833 / CBS 139.67 / JCM 10125 / KCTC 9307 / NBRC 14880 / R51)</name>
    <dbReference type="NCBI Taxonomy" id="469371"/>
    <lineage>
        <taxon>Bacteria</taxon>
        <taxon>Bacillati</taxon>
        <taxon>Actinomycetota</taxon>
        <taxon>Actinomycetes</taxon>
        <taxon>Streptosporangiales</taxon>
        <taxon>Streptosporangiaceae</taxon>
        <taxon>Thermobispora</taxon>
    </lineage>
</organism>
<evidence type="ECO:0000256" key="5">
    <source>
        <dbReference type="HAMAP-Rule" id="MF_01114"/>
    </source>
</evidence>
<dbReference type="Pfam" id="PF21981">
    <property type="entry name" value="RecX_HTH3"/>
    <property type="match status" value="1"/>
</dbReference>
<proteinExistence type="inferred from homology"/>
<evidence type="ECO:0000256" key="1">
    <source>
        <dbReference type="ARBA" id="ARBA00004496"/>
    </source>
</evidence>
<dbReference type="HAMAP" id="MF_01114">
    <property type="entry name" value="RecX"/>
    <property type="match status" value="1"/>
</dbReference>
<evidence type="ECO:0000259" key="7">
    <source>
        <dbReference type="Pfam" id="PF02631"/>
    </source>
</evidence>
<dbReference type="AlphaFoldDB" id="D6Y822"/>
<feature type="compositionally biased region" description="Basic and acidic residues" evidence="6">
    <location>
        <begin position="36"/>
        <end position="50"/>
    </location>
</feature>
<dbReference type="PANTHER" id="PTHR33602">
    <property type="entry name" value="REGULATORY PROTEIN RECX FAMILY PROTEIN"/>
    <property type="match status" value="1"/>
</dbReference>
<evidence type="ECO:0000313" key="10">
    <source>
        <dbReference type="EMBL" id="ADG87841.1"/>
    </source>
</evidence>
<dbReference type="Gene3D" id="1.10.10.10">
    <property type="entry name" value="Winged helix-like DNA-binding domain superfamily/Winged helix DNA-binding domain"/>
    <property type="match status" value="2"/>
</dbReference>
<dbReference type="InterPro" id="IPR053926">
    <property type="entry name" value="RecX_HTH_1st"/>
</dbReference>
<dbReference type="GO" id="GO:0005737">
    <property type="term" value="C:cytoplasm"/>
    <property type="evidence" value="ECO:0007669"/>
    <property type="project" value="UniProtKB-SubCell"/>
</dbReference>
<sequence length="254" mass="26798">MPGLDGADPAGPAHGPDDAADPGQAEPGVWQEEPGVDGHGRALTRGDRGRGSAARSARRGSGRSGRPGRRWAAPGAEQAGPGGAGADTDPEAEAKAICLRLLARAPRTRAQLADALRRRGVPEETARAVLDRFAETGLIDDEAFADAWVSSRHLGRGLARRALAHELRHRGVAEETVRRAIDRLDPEREIATARELVARKLAATRGADPRVRARRAVGMLARKGYPAGLAFQLVREALEAEGIEADDLGPSGDP</sequence>
<evidence type="ECO:0000259" key="9">
    <source>
        <dbReference type="Pfam" id="PF21982"/>
    </source>
</evidence>
<evidence type="ECO:0000256" key="3">
    <source>
        <dbReference type="ARBA" id="ARBA00018111"/>
    </source>
</evidence>
<comment type="function">
    <text evidence="5">Modulates RecA activity.</text>
</comment>
<feature type="compositionally biased region" description="Low complexity" evidence="6">
    <location>
        <begin position="70"/>
        <end position="79"/>
    </location>
</feature>
<keyword evidence="4 5" id="KW-0963">Cytoplasm</keyword>
<evidence type="ECO:0000256" key="2">
    <source>
        <dbReference type="ARBA" id="ARBA00009695"/>
    </source>
</evidence>
<dbReference type="InterPro" id="IPR053925">
    <property type="entry name" value="RecX_HTH_3rd"/>
</dbReference>
<evidence type="ECO:0000256" key="4">
    <source>
        <dbReference type="ARBA" id="ARBA00022490"/>
    </source>
</evidence>
<dbReference type="EMBL" id="CP001874">
    <property type="protein sequence ID" value="ADG87841.1"/>
    <property type="molecule type" value="Genomic_DNA"/>
</dbReference>
<comment type="similarity">
    <text evidence="2 5">Belongs to the RecX family.</text>
</comment>
<dbReference type="STRING" id="469371.Tbis_1119"/>
<dbReference type="InterPro" id="IPR053924">
    <property type="entry name" value="RecX_HTH_2nd"/>
</dbReference>
<dbReference type="InterPro" id="IPR003783">
    <property type="entry name" value="Regulatory_RecX"/>
</dbReference>
<feature type="domain" description="RecX second three-helical" evidence="7">
    <location>
        <begin position="140"/>
        <end position="180"/>
    </location>
</feature>
<evidence type="ECO:0000256" key="6">
    <source>
        <dbReference type="SAM" id="MobiDB-lite"/>
    </source>
</evidence>
<dbReference type="Proteomes" id="UP000006640">
    <property type="component" value="Chromosome"/>
</dbReference>
<feature type="region of interest" description="Disordered" evidence="6">
    <location>
        <begin position="1"/>
        <end position="90"/>
    </location>
</feature>
<gene>
    <name evidence="5" type="primary">recX</name>
    <name evidence="10" type="ordered locus">Tbis_1119</name>
</gene>